<dbReference type="PANTHER" id="PTHR10938:SF0">
    <property type="entry name" value="TRANSLATION INITIATION FACTOR IF-3, MITOCHONDRIAL"/>
    <property type="match status" value="1"/>
</dbReference>
<keyword evidence="3" id="KW-0648">Protein biosynthesis</keyword>
<dbReference type="Gene3D" id="3.30.110.10">
    <property type="entry name" value="Translation initiation factor 3 (IF-3), C-terminal domain"/>
    <property type="match status" value="1"/>
</dbReference>
<dbReference type="FunFam" id="3.10.20.80:FF:000001">
    <property type="entry name" value="Translation initiation factor IF-3"/>
    <property type="match status" value="1"/>
</dbReference>
<evidence type="ECO:0000256" key="5">
    <source>
        <dbReference type="SAM" id="MobiDB-lite"/>
    </source>
</evidence>
<accession>A0A1G2QFE2</accession>
<dbReference type="GO" id="GO:0005737">
    <property type="term" value="C:cytoplasm"/>
    <property type="evidence" value="ECO:0007669"/>
    <property type="project" value="UniProtKB-ARBA"/>
</dbReference>
<dbReference type="SUPFAM" id="SSF55200">
    <property type="entry name" value="Translation initiation factor IF3, C-terminal domain"/>
    <property type="match status" value="1"/>
</dbReference>
<evidence type="ECO:0000256" key="1">
    <source>
        <dbReference type="ARBA" id="ARBA00005439"/>
    </source>
</evidence>
<comment type="similarity">
    <text evidence="1">Belongs to the IF-3 family.</text>
</comment>
<evidence type="ECO:0000256" key="4">
    <source>
        <dbReference type="NCBIfam" id="TIGR00168"/>
    </source>
</evidence>
<gene>
    <name evidence="8" type="ORF">A2571_00115</name>
</gene>
<reference evidence="8 9" key="1">
    <citation type="journal article" date="2016" name="Nat. Commun.">
        <title>Thousands of microbial genomes shed light on interconnected biogeochemical processes in an aquifer system.</title>
        <authorList>
            <person name="Anantharaman K."/>
            <person name="Brown C.T."/>
            <person name="Hug L.A."/>
            <person name="Sharon I."/>
            <person name="Castelle C.J."/>
            <person name="Probst A.J."/>
            <person name="Thomas B.C."/>
            <person name="Singh A."/>
            <person name="Wilkins M.J."/>
            <person name="Karaoz U."/>
            <person name="Brodie E.L."/>
            <person name="Williams K.H."/>
            <person name="Hubbard S.S."/>
            <person name="Banfield J.F."/>
        </authorList>
    </citation>
    <scope>NUCLEOTIDE SEQUENCE [LARGE SCALE GENOMIC DNA]</scope>
</reference>
<evidence type="ECO:0000259" key="7">
    <source>
        <dbReference type="Pfam" id="PF05198"/>
    </source>
</evidence>
<dbReference type="GO" id="GO:0032790">
    <property type="term" value="P:ribosome disassembly"/>
    <property type="evidence" value="ECO:0007669"/>
    <property type="project" value="TreeGrafter"/>
</dbReference>
<protein>
    <recommendedName>
        <fullName evidence="4">Translation initiation factor IF-3</fullName>
    </recommendedName>
</protein>
<comment type="caution">
    <text evidence="8">The sequence shown here is derived from an EMBL/GenBank/DDBJ whole genome shotgun (WGS) entry which is preliminary data.</text>
</comment>
<feature type="domain" description="Translation initiation factor 3 N-terminal" evidence="7">
    <location>
        <begin position="33"/>
        <end position="99"/>
    </location>
</feature>
<dbReference type="GO" id="GO:0003743">
    <property type="term" value="F:translation initiation factor activity"/>
    <property type="evidence" value="ECO:0007669"/>
    <property type="project" value="UniProtKB-UniRule"/>
</dbReference>
<feature type="compositionally biased region" description="Basic and acidic residues" evidence="5">
    <location>
        <begin position="192"/>
        <end position="214"/>
    </location>
</feature>
<feature type="region of interest" description="Disordered" evidence="5">
    <location>
        <begin position="174"/>
        <end position="214"/>
    </location>
</feature>
<dbReference type="InterPro" id="IPR019815">
    <property type="entry name" value="Translation_initiation_fac_3_C"/>
</dbReference>
<dbReference type="InterPro" id="IPR019814">
    <property type="entry name" value="Translation_initiation_fac_3_N"/>
</dbReference>
<sequence>MTSPPFSVTITPVSSKPLDVNLKPFLSKFVRLNHQITASELRVIDVEGQALGVISKEEALKKAEEVGFDLIEISPNANPPVAKIMDYGKWQYEENRKAKVAKAGSKATETKSLQVKIGTGDHDLELKAKKAGEWLKDGHRVKIELFVSGRAKYFDPKFLEERLDRILRLIPEDYKVAEPTKRGPKGPYLVVERNKAAKKETEPETQEPKQNENQ</sequence>
<dbReference type="EMBL" id="MHTJ01000002">
    <property type="protein sequence ID" value="OHA58779.1"/>
    <property type="molecule type" value="Genomic_DNA"/>
</dbReference>
<dbReference type="PANTHER" id="PTHR10938">
    <property type="entry name" value="TRANSLATION INITIATION FACTOR IF-3"/>
    <property type="match status" value="1"/>
</dbReference>
<dbReference type="Pfam" id="PF00707">
    <property type="entry name" value="IF3_C"/>
    <property type="match status" value="1"/>
</dbReference>
<dbReference type="Pfam" id="PF05198">
    <property type="entry name" value="IF3_N"/>
    <property type="match status" value="1"/>
</dbReference>
<dbReference type="GO" id="GO:0043022">
    <property type="term" value="F:ribosome binding"/>
    <property type="evidence" value="ECO:0007669"/>
    <property type="project" value="TreeGrafter"/>
</dbReference>
<dbReference type="InterPro" id="IPR001288">
    <property type="entry name" value="Translation_initiation_fac_3"/>
</dbReference>
<dbReference type="InterPro" id="IPR036788">
    <property type="entry name" value="T_IF-3_C_sf"/>
</dbReference>
<proteinExistence type="inferred from homology"/>
<evidence type="ECO:0000256" key="3">
    <source>
        <dbReference type="ARBA" id="ARBA00022917"/>
    </source>
</evidence>
<dbReference type="NCBIfam" id="TIGR00168">
    <property type="entry name" value="infC"/>
    <property type="match status" value="1"/>
</dbReference>
<dbReference type="Gene3D" id="3.10.20.80">
    <property type="entry name" value="Translation initiation factor 3 (IF-3), N-terminal domain"/>
    <property type="match status" value="1"/>
</dbReference>
<dbReference type="InterPro" id="IPR036787">
    <property type="entry name" value="T_IF-3_N_sf"/>
</dbReference>
<feature type="domain" description="Translation initiation factor 3 C-terminal" evidence="6">
    <location>
        <begin position="109"/>
        <end position="178"/>
    </location>
</feature>
<dbReference type="STRING" id="1802438.A2571_00115"/>
<evidence type="ECO:0000256" key="2">
    <source>
        <dbReference type="ARBA" id="ARBA00022540"/>
    </source>
</evidence>
<dbReference type="AlphaFoldDB" id="A0A1G2QFE2"/>
<evidence type="ECO:0000313" key="8">
    <source>
        <dbReference type="EMBL" id="OHA58779.1"/>
    </source>
</evidence>
<evidence type="ECO:0000259" key="6">
    <source>
        <dbReference type="Pfam" id="PF00707"/>
    </source>
</evidence>
<organism evidence="8 9">
    <name type="scientific">Candidatus Vogelbacteria bacterium RIFOXYD1_FULL_44_32</name>
    <dbReference type="NCBI Taxonomy" id="1802438"/>
    <lineage>
        <taxon>Bacteria</taxon>
        <taxon>Candidatus Vogeliibacteriota</taxon>
    </lineage>
</organism>
<dbReference type="Proteomes" id="UP000177043">
    <property type="component" value="Unassembled WGS sequence"/>
</dbReference>
<keyword evidence="2 8" id="KW-0396">Initiation factor</keyword>
<evidence type="ECO:0000313" key="9">
    <source>
        <dbReference type="Proteomes" id="UP000177043"/>
    </source>
</evidence>
<name>A0A1G2QFE2_9BACT</name>
<dbReference type="SUPFAM" id="SSF54364">
    <property type="entry name" value="Translation initiation factor IF3, N-terminal domain"/>
    <property type="match status" value="1"/>
</dbReference>